<evidence type="ECO:0000256" key="1">
    <source>
        <dbReference type="SAM" id="MobiDB-lite"/>
    </source>
</evidence>
<protein>
    <submittedName>
        <fullName evidence="2">Uncharacterized protein</fullName>
    </submittedName>
</protein>
<gene>
    <name evidence="2" type="ORF">HED55_26840</name>
</gene>
<proteinExistence type="predicted"/>
<evidence type="ECO:0000313" key="2">
    <source>
        <dbReference type="EMBL" id="NKC05422.1"/>
    </source>
</evidence>
<feature type="region of interest" description="Disordered" evidence="1">
    <location>
        <begin position="48"/>
        <end position="71"/>
    </location>
</feature>
<feature type="region of interest" description="Disordered" evidence="1">
    <location>
        <begin position="1"/>
        <end position="25"/>
    </location>
</feature>
<reference evidence="2 3" key="1">
    <citation type="submission" date="2020-03" db="EMBL/GenBank/DDBJ databases">
        <title>Whole genome sequencing of clinical and environmental type strains of Ochrobactrum.</title>
        <authorList>
            <person name="Dharne M."/>
        </authorList>
    </citation>
    <scope>NUCLEOTIDE SEQUENCE [LARGE SCALE GENOMIC DNA]</scope>
    <source>
        <strain evidence="2 3">CIP 109452</strain>
    </source>
</reference>
<comment type="caution">
    <text evidence="2">The sequence shown here is derived from an EMBL/GenBank/DDBJ whole genome shotgun (WGS) entry which is preliminary data.</text>
</comment>
<keyword evidence="3" id="KW-1185">Reference proteome</keyword>
<sequence>MKKSPPARAVPPKQEKHLAESIDKAGDQQELSLEEAYEQAVKDAQNRAKVPADKVSAGNESEQVDLFGQYR</sequence>
<dbReference type="Proteomes" id="UP000704467">
    <property type="component" value="Unassembled WGS sequence"/>
</dbReference>
<name>A0ABX1DV45_9HYPH</name>
<evidence type="ECO:0000313" key="3">
    <source>
        <dbReference type="Proteomes" id="UP000704467"/>
    </source>
</evidence>
<feature type="compositionally biased region" description="Basic and acidic residues" evidence="1">
    <location>
        <begin position="13"/>
        <end position="25"/>
    </location>
</feature>
<accession>A0ABX1DV45</accession>
<dbReference type="EMBL" id="JAAVLN010000006">
    <property type="protein sequence ID" value="NKC05422.1"/>
    <property type="molecule type" value="Genomic_DNA"/>
</dbReference>
<organism evidence="2 3">
    <name type="scientific">Brucella haematophila</name>
    <dbReference type="NCBI Taxonomy" id="419474"/>
    <lineage>
        <taxon>Bacteria</taxon>
        <taxon>Pseudomonadati</taxon>
        <taxon>Pseudomonadota</taxon>
        <taxon>Alphaproteobacteria</taxon>
        <taxon>Hyphomicrobiales</taxon>
        <taxon>Brucellaceae</taxon>
        <taxon>Brucella/Ochrobactrum group</taxon>
        <taxon>Brucella</taxon>
    </lineage>
</organism>